<dbReference type="PROSITE" id="PS00615">
    <property type="entry name" value="C_TYPE_LECTIN_1"/>
    <property type="match status" value="1"/>
</dbReference>
<gene>
    <name evidence="5" type="ORF">PENTCL1PPCAC_21168</name>
</gene>
<evidence type="ECO:0000313" key="6">
    <source>
        <dbReference type="Proteomes" id="UP001432027"/>
    </source>
</evidence>
<organism evidence="5 6">
    <name type="scientific">Pristionchus entomophagus</name>
    <dbReference type="NCBI Taxonomy" id="358040"/>
    <lineage>
        <taxon>Eukaryota</taxon>
        <taxon>Metazoa</taxon>
        <taxon>Ecdysozoa</taxon>
        <taxon>Nematoda</taxon>
        <taxon>Chromadorea</taxon>
        <taxon>Rhabditida</taxon>
        <taxon>Rhabditina</taxon>
        <taxon>Diplogasteromorpha</taxon>
        <taxon>Diplogasteroidea</taxon>
        <taxon>Neodiplogasteridae</taxon>
        <taxon>Pristionchus</taxon>
    </lineage>
</organism>
<sequence>KFSQSRNDFEWADGSYMDYRNFYPGFPQSASGDCLAMDTSTANALWMNINCTAKLPVSCVRRSVPQVSCNSTPYQDGGIITSPRYPYSSSTPCDFFLSVGEGMRVKVNVTLEANKCCDYLTLYDGYLGGNVVANLTGEVFNAVYTTKTNFMRVSWQPKGGVNVRGMAV</sequence>
<feature type="domain" description="CUB" evidence="3">
    <location>
        <begin position="69"/>
        <end position="168"/>
    </location>
</feature>
<feature type="non-terminal residue" evidence="5">
    <location>
        <position position="1"/>
    </location>
</feature>
<dbReference type="PROSITE" id="PS50041">
    <property type="entry name" value="C_TYPE_LECTIN_2"/>
    <property type="match status" value="1"/>
</dbReference>
<feature type="non-terminal residue" evidence="5">
    <location>
        <position position="168"/>
    </location>
</feature>
<dbReference type="EMBL" id="BTSX01000005">
    <property type="protein sequence ID" value="GMS98993.1"/>
    <property type="molecule type" value="Genomic_DNA"/>
</dbReference>
<name>A0AAV5TXP5_9BILA</name>
<keyword evidence="6" id="KW-1185">Reference proteome</keyword>
<reference evidence="5" key="1">
    <citation type="submission" date="2023-10" db="EMBL/GenBank/DDBJ databases">
        <title>Genome assembly of Pristionchus species.</title>
        <authorList>
            <person name="Yoshida K."/>
            <person name="Sommer R.J."/>
        </authorList>
    </citation>
    <scope>NUCLEOTIDE SEQUENCE</scope>
    <source>
        <strain evidence="5">RS0144</strain>
    </source>
</reference>
<dbReference type="InterPro" id="IPR050976">
    <property type="entry name" value="Snaclec"/>
</dbReference>
<accession>A0AAV5TXP5</accession>
<proteinExistence type="predicted"/>
<dbReference type="InterPro" id="IPR035914">
    <property type="entry name" value="Sperma_CUB_dom_sf"/>
</dbReference>
<dbReference type="InterPro" id="IPR016187">
    <property type="entry name" value="CTDL_fold"/>
</dbReference>
<evidence type="ECO:0000259" key="3">
    <source>
        <dbReference type="PROSITE" id="PS01180"/>
    </source>
</evidence>
<dbReference type="AlphaFoldDB" id="A0AAV5TXP5"/>
<protein>
    <recommendedName>
        <fullName evidence="7">CUB domain-containing protein</fullName>
    </recommendedName>
</protein>
<dbReference type="CDD" id="cd00041">
    <property type="entry name" value="CUB"/>
    <property type="match status" value="1"/>
</dbReference>
<dbReference type="InterPro" id="IPR016186">
    <property type="entry name" value="C-type_lectin-like/link_sf"/>
</dbReference>
<dbReference type="Gene3D" id="3.10.100.10">
    <property type="entry name" value="Mannose-Binding Protein A, subunit A"/>
    <property type="match status" value="1"/>
</dbReference>
<dbReference type="Proteomes" id="UP001432027">
    <property type="component" value="Unassembled WGS sequence"/>
</dbReference>
<dbReference type="PANTHER" id="PTHR22991:SF40">
    <property type="entry name" value="PROTEIN CBG13490"/>
    <property type="match status" value="1"/>
</dbReference>
<evidence type="ECO:0000313" key="5">
    <source>
        <dbReference type="EMBL" id="GMS98993.1"/>
    </source>
</evidence>
<evidence type="ECO:0000259" key="4">
    <source>
        <dbReference type="PROSITE" id="PS50041"/>
    </source>
</evidence>
<dbReference type="InterPro" id="IPR001304">
    <property type="entry name" value="C-type_lectin-like"/>
</dbReference>
<keyword evidence="1" id="KW-1015">Disulfide bond</keyword>
<dbReference type="InterPro" id="IPR000859">
    <property type="entry name" value="CUB_dom"/>
</dbReference>
<dbReference type="InterPro" id="IPR018378">
    <property type="entry name" value="C-type_lectin_CS"/>
</dbReference>
<dbReference type="SUPFAM" id="SSF56436">
    <property type="entry name" value="C-type lectin-like"/>
    <property type="match status" value="1"/>
</dbReference>
<evidence type="ECO:0000256" key="2">
    <source>
        <dbReference type="PROSITE-ProRule" id="PRU00059"/>
    </source>
</evidence>
<evidence type="ECO:0000256" key="1">
    <source>
        <dbReference type="ARBA" id="ARBA00023157"/>
    </source>
</evidence>
<feature type="domain" description="C-type lectin" evidence="4">
    <location>
        <begin position="1"/>
        <end position="60"/>
    </location>
</feature>
<dbReference type="SUPFAM" id="SSF49854">
    <property type="entry name" value="Spermadhesin, CUB domain"/>
    <property type="match status" value="1"/>
</dbReference>
<dbReference type="CDD" id="cd00037">
    <property type="entry name" value="CLECT"/>
    <property type="match status" value="1"/>
</dbReference>
<evidence type="ECO:0008006" key="7">
    <source>
        <dbReference type="Google" id="ProtNLM"/>
    </source>
</evidence>
<dbReference type="Gene3D" id="2.60.120.290">
    <property type="entry name" value="Spermadhesin, CUB domain"/>
    <property type="match status" value="1"/>
</dbReference>
<comment type="caution">
    <text evidence="5">The sequence shown here is derived from an EMBL/GenBank/DDBJ whole genome shotgun (WGS) entry which is preliminary data.</text>
</comment>
<dbReference type="SMART" id="SM00042">
    <property type="entry name" value="CUB"/>
    <property type="match status" value="1"/>
</dbReference>
<dbReference type="PROSITE" id="PS01180">
    <property type="entry name" value="CUB"/>
    <property type="match status" value="1"/>
</dbReference>
<comment type="caution">
    <text evidence="2">Lacks conserved residue(s) required for the propagation of feature annotation.</text>
</comment>
<dbReference type="Pfam" id="PF00431">
    <property type="entry name" value="CUB"/>
    <property type="match status" value="1"/>
</dbReference>
<dbReference type="PANTHER" id="PTHR22991">
    <property type="entry name" value="PROTEIN CBG13490"/>
    <property type="match status" value="1"/>
</dbReference>